<feature type="region of interest" description="Disordered" evidence="1">
    <location>
        <begin position="1"/>
        <end position="149"/>
    </location>
</feature>
<keyword evidence="3" id="KW-1185">Reference proteome</keyword>
<evidence type="ECO:0000313" key="2">
    <source>
        <dbReference type="EMBL" id="KAK4309780.1"/>
    </source>
</evidence>
<feature type="compositionally biased region" description="Low complexity" evidence="1">
    <location>
        <begin position="20"/>
        <end position="32"/>
    </location>
</feature>
<feature type="compositionally biased region" description="Low complexity" evidence="1">
    <location>
        <begin position="69"/>
        <end position="81"/>
    </location>
</feature>
<dbReference type="EMBL" id="JAWZYT010001718">
    <property type="protein sequence ID" value="KAK4309780.1"/>
    <property type="molecule type" value="Genomic_DNA"/>
</dbReference>
<evidence type="ECO:0000313" key="3">
    <source>
        <dbReference type="Proteomes" id="UP001292094"/>
    </source>
</evidence>
<feature type="compositionally biased region" description="Polar residues" evidence="1">
    <location>
        <begin position="113"/>
        <end position="124"/>
    </location>
</feature>
<dbReference type="AlphaFoldDB" id="A0AAE1PJF6"/>
<name>A0AAE1PJF6_9EUCA</name>
<organism evidence="2 3">
    <name type="scientific">Petrolisthes manimaculis</name>
    <dbReference type="NCBI Taxonomy" id="1843537"/>
    <lineage>
        <taxon>Eukaryota</taxon>
        <taxon>Metazoa</taxon>
        <taxon>Ecdysozoa</taxon>
        <taxon>Arthropoda</taxon>
        <taxon>Crustacea</taxon>
        <taxon>Multicrustacea</taxon>
        <taxon>Malacostraca</taxon>
        <taxon>Eumalacostraca</taxon>
        <taxon>Eucarida</taxon>
        <taxon>Decapoda</taxon>
        <taxon>Pleocyemata</taxon>
        <taxon>Anomura</taxon>
        <taxon>Galatheoidea</taxon>
        <taxon>Porcellanidae</taxon>
        <taxon>Petrolisthes</taxon>
    </lineage>
</organism>
<gene>
    <name evidence="2" type="ORF">Pmani_018610</name>
</gene>
<accession>A0AAE1PJF6</accession>
<feature type="compositionally biased region" description="Basic and acidic residues" evidence="1">
    <location>
        <begin position="87"/>
        <end position="101"/>
    </location>
</feature>
<reference evidence="2" key="1">
    <citation type="submission" date="2023-11" db="EMBL/GenBank/DDBJ databases">
        <title>Genome assemblies of two species of porcelain crab, Petrolisthes cinctipes and Petrolisthes manimaculis (Anomura: Porcellanidae).</title>
        <authorList>
            <person name="Angst P."/>
        </authorList>
    </citation>
    <scope>NUCLEOTIDE SEQUENCE</scope>
    <source>
        <strain evidence="2">PB745_02</strain>
        <tissue evidence="2">Gill</tissue>
    </source>
</reference>
<dbReference type="Proteomes" id="UP001292094">
    <property type="component" value="Unassembled WGS sequence"/>
</dbReference>
<comment type="caution">
    <text evidence="2">The sequence shown here is derived from an EMBL/GenBank/DDBJ whole genome shotgun (WGS) entry which is preliminary data.</text>
</comment>
<protein>
    <submittedName>
        <fullName evidence="2">Uncharacterized protein</fullName>
    </submittedName>
</protein>
<proteinExistence type="predicted"/>
<sequence length="183" mass="20427">MKDLNNSLASKDKSLRQSRKSSSSPSPSPSSGYRDDQPLIDPQQYATPDQYGYSPETASQRYSPEGVPQQQQQQQQQQQGQHNTLSDTERQRYQEEFEQRYYSESVPLDYSHETQQYNSESATVPSEGETRNSYAEGEESRGGAGGGPWPSRMSLGSLVGYLMSGAAKKVGLTKGPKLPEYER</sequence>
<evidence type="ECO:0000256" key="1">
    <source>
        <dbReference type="SAM" id="MobiDB-lite"/>
    </source>
</evidence>